<dbReference type="Pfam" id="PF00355">
    <property type="entry name" value="Rieske"/>
    <property type="match status" value="1"/>
</dbReference>
<keyword evidence="3" id="KW-0479">Metal-binding</keyword>
<dbReference type="Pfam" id="PF00848">
    <property type="entry name" value="Ring_hydroxyl_A"/>
    <property type="match status" value="1"/>
</dbReference>
<feature type="domain" description="Rieske" evidence="7">
    <location>
        <begin position="43"/>
        <end position="150"/>
    </location>
</feature>
<dbReference type="InterPro" id="IPR036922">
    <property type="entry name" value="Rieske_2Fe-2S_sf"/>
</dbReference>
<dbReference type="EMBL" id="JAVDPW010000017">
    <property type="protein sequence ID" value="MDR6294249.1"/>
    <property type="molecule type" value="Genomic_DNA"/>
</dbReference>
<dbReference type="Proteomes" id="UP001262410">
    <property type="component" value="Unassembled WGS sequence"/>
</dbReference>
<evidence type="ECO:0000256" key="6">
    <source>
        <dbReference type="ARBA" id="ARBA00023014"/>
    </source>
</evidence>
<dbReference type="InterPro" id="IPR015879">
    <property type="entry name" value="Ring_hydroxy_dOase_asu_C_dom"/>
</dbReference>
<sequence length="362" mass="41652">MIETSPAETAPEGFTWTLPAAWYRDPERYEQERTRIFARNWMLFTWSGRLKSPGDYVTGTVAGYPVFAIRGEDGQVRAFHNVCRHRGAQLLTKPEGQCPRLVVCPYHSWSYTLDGKLKRNPDFGSAAAFDPEEWGLFRIAAEEWRGLVFLRIEREGESLRDWLGPIDALATDYPLEQQHWFAEKNRDCEVDWKTYGENYLECYHCRTMHPGLCASLDMDRYSIDVHGDAGMFHLHAPKRDGGLTRGVYFYRFPFLMLNLYDWGSSIATIEPLGPGRLRHINWYFFTDVSPEKAEENRQSIAWSAQIVSEDLDIITGVQRNLNAGIYQRGPLSPKHEHAVLGFQDMVRRGMDAPAPRHRAAAE</sequence>
<dbReference type="InterPro" id="IPR001663">
    <property type="entry name" value="Rng_hydr_dOase-A"/>
</dbReference>
<accession>A0ABU1K058</accession>
<evidence type="ECO:0000313" key="9">
    <source>
        <dbReference type="Proteomes" id="UP001262410"/>
    </source>
</evidence>
<dbReference type="GO" id="GO:0019133">
    <property type="term" value="F:choline monooxygenase activity"/>
    <property type="evidence" value="ECO:0007669"/>
    <property type="project" value="UniProtKB-EC"/>
</dbReference>
<keyword evidence="4 8" id="KW-0560">Oxidoreductase</keyword>
<proteinExistence type="predicted"/>
<keyword evidence="8" id="KW-0503">Monooxygenase</keyword>
<evidence type="ECO:0000256" key="5">
    <source>
        <dbReference type="ARBA" id="ARBA00023004"/>
    </source>
</evidence>
<dbReference type="PANTHER" id="PTHR43756">
    <property type="entry name" value="CHOLINE MONOOXYGENASE, CHLOROPLASTIC"/>
    <property type="match status" value="1"/>
</dbReference>
<dbReference type="CDD" id="cd03469">
    <property type="entry name" value="Rieske_RO_Alpha_N"/>
    <property type="match status" value="1"/>
</dbReference>
<comment type="cofactor">
    <cofactor evidence="1">
        <name>Fe cation</name>
        <dbReference type="ChEBI" id="CHEBI:24875"/>
    </cofactor>
</comment>
<dbReference type="RefSeq" id="WP_309801694.1">
    <property type="nucleotide sequence ID" value="NZ_JAVDPW010000017.1"/>
</dbReference>
<dbReference type="PROSITE" id="PS51296">
    <property type="entry name" value="RIESKE"/>
    <property type="match status" value="1"/>
</dbReference>
<dbReference type="Gene3D" id="3.90.380.10">
    <property type="entry name" value="Naphthalene 1,2-dioxygenase Alpha Subunit, Chain A, domain 1"/>
    <property type="match status" value="2"/>
</dbReference>
<protein>
    <submittedName>
        <fullName evidence="8">Choline monooxygenase</fullName>
        <ecNumber evidence="8">1.14.15.7</ecNumber>
    </submittedName>
</protein>
<dbReference type="SUPFAM" id="SSF50022">
    <property type="entry name" value="ISP domain"/>
    <property type="match status" value="1"/>
</dbReference>
<dbReference type="SUPFAM" id="SSF55961">
    <property type="entry name" value="Bet v1-like"/>
    <property type="match status" value="1"/>
</dbReference>
<organism evidence="8 9">
    <name type="scientific">Inquilinus ginsengisoli</name>
    <dbReference type="NCBI Taxonomy" id="363840"/>
    <lineage>
        <taxon>Bacteria</taxon>
        <taxon>Pseudomonadati</taxon>
        <taxon>Pseudomonadota</taxon>
        <taxon>Alphaproteobacteria</taxon>
        <taxon>Rhodospirillales</taxon>
        <taxon>Rhodospirillaceae</taxon>
        <taxon>Inquilinus</taxon>
    </lineage>
</organism>
<dbReference type="Gene3D" id="2.102.10.10">
    <property type="entry name" value="Rieske [2Fe-2S] iron-sulphur domain"/>
    <property type="match status" value="1"/>
</dbReference>
<evidence type="ECO:0000256" key="3">
    <source>
        <dbReference type="ARBA" id="ARBA00022723"/>
    </source>
</evidence>
<keyword evidence="9" id="KW-1185">Reference proteome</keyword>
<evidence type="ECO:0000313" key="8">
    <source>
        <dbReference type="EMBL" id="MDR6294249.1"/>
    </source>
</evidence>
<gene>
    <name evidence="8" type="ORF">E9232_006803</name>
</gene>
<name>A0ABU1K058_9PROT</name>
<evidence type="ECO:0000256" key="2">
    <source>
        <dbReference type="ARBA" id="ARBA00022714"/>
    </source>
</evidence>
<dbReference type="EC" id="1.14.15.7" evidence="8"/>
<evidence type="ECO:0000256" key="4">
    <source>
        <dbReference type="ARBA" id="ARBA00023002"/>
    </source>
</evidence>
<dbReference type="PRINTS" id="PR00090">
    <property type="entry name" value="RNGDIOXGNASE"/>
</dbReference>
<evidence type="ECO:0000259" key="7">
    <source>
        <dbReference type="PROSITE" id="PS51296"/>
    </source>
</evidence>
<keyword evidence="2" id="KW-0001">2Fe-2S</keyword>
<comment type="caution">
    <text evidence="8">The sequence shown here is derived from an EMBL/GenBank/DDBJ whole genome shotgun (WGS) entry which is preliminary data.</text>
</comment>
<dbReference type="PANTHER" id="PTHR43756:SF5">
    <property type="entry name" value="CHOLINE MONOOXYGENASE, CHLOROPLASTIC"/>
    <property type="match status" value="1"/>
</dbReference>
<keyword evidence="5" id="KW-0408">Iron</keyword>
<dbReference type="InterPro" id="IPR017941">
    <property type="entry name" value="Rieske_2Fe-2S"/>
</dbReference>
<keyword evidence="6" id="KW-0411">Iron-sulfur</keyword>
<reference evidence="8 9" key="1">
    <citation type="submission" date="2023-07" db="EMBL/GenBank/DDBJ databases">
        <title>Sorghum-associated microbial communities from plants grown in Nebraska, USA.</title>
        <authorList>
            <person name="Schachtman D."/>
        </authorList>
    </citation>
    <scope>NUCLEOTIDE SEQUENCE [LARGE SCALE GENOMIC DNA]</scope>
    <source>
        <strain evidence="8 9">584</strain>
    </source>
</reference>
<evidence type="ECO:0000256" key="1">
    <source>
        <dbReference type="ARBA" id="ARBA00001962"/>
    </source>
</evidence>